<dbReference type="EMBL" id="JAUUDS010000001">
    <property type="protein sequence ID" value="MDP1026369.1"/>
    <property type="molecule type" value="Genomic_DNA"/>
</dbReference>
<comment type="caution">
    <text evidence="1">The sequence shown here is derived from an EMBL/GenBank/DDBJ whole genome shotgun (WGS) entry which is preliminary data.</text>
</comment>
<gene>
    <name evidence="1" type="ORF">Q5H91_04025</name>
</gene>
<evidence type="ECO:0000313" key="1">
    <source>
        <dbReference type="EMBL" id="MDP1026369.1"/>
    </source>
</evidence>
<dbReference type="Proteomes" id="UP001230685">
    <property type="component" value="Unassembled WGS sequence"/>
</dbReference>
<sequence length="206" mass="21641">MDDGADMKHAPALPTYWLIGTDEFGAPIFHASPTADTGQDHGAVRYVRADPDGDAPAIIRESTNAYAERRAVEIADKVVPAYRAKGARYSCTGQVARCWQTAYDGALAVLPPPASMLFGIHVVENSDGAFVASFATKMLADFFVDEGGGCYRHRACPADTPRAPRVGATERIVCDDITCDGDPCTATSPTLPAIPAPAGGIAEGGR</sequence>
<proteinExistence type="predicted"/>
<evidence type="ECO:0000313" key="2">
    <source>
        <dbReference type="Proteomes" id="UP001230685"/>
    </source>
</evidence>
<accession>A0ABT9EHB8</accession>
<name>A0ABT9EHB8_9SPHN</name>
<keyword evidence="2" id="KW-1185">Reference proteome</keyword>
<reference evidence="1 2" key="1">
    <citation type="submission" date="2023-07" db="EMBL/GenBank/DDBJ databases">
        <authorList>
            <person name="Kim M.K."/>
        </authorList>
    </citation>
    <scope>NUCLEOTIDE SEQUENCE [LARGE SCALE GENOMIC DNA]</scope>
    <source>
        <strain evidence="1 2">KR1UV-12</strain>
    </source>
</reference>
<organism evidence="1 2">
    <name type="scientific">Sphingomonas aurea</name>
    <dbReference type="NCBI Taxonomy" id="3063994"/>
    <lineage>
        <taxon>Bacteria</taxon>
        <taxon>Pseudomonadati</taxon>
        <taxon>Pseudomonadota</taxon>
        <taxon>Alphaproteobacteria</taxon>
        <taxon>Sphingomonadales</taxon>
        <taxon>Sphingomonadaceae</taxon>
        <taxon>Sphingomonas</taxon>
    </lineage>
</organism>
<protein>
    <submittedName>
        <fullName evidence="1">Uncharacterized protein</fullName>
    </submittedName>
</protein>